<sequence>MRILRLNRISPFGKSSPLGRVPRFSKSLHVLRNILGGRREGKYQFFSLHRHSHSDIDKPTCTRQVKLKENEDVLKLLQNSDLSVDINKMGSFVLVKENKHLLYDRIVYKPKSYDKLREFINLLEKEGIINDFDIYFYEEMLSNIKLNRNQNKKEIFIDIRDIMKDKKIKCYEKKTYLQKKNINSLYYYNIQRYEHNEDPSSFLIDKRRLTKEEYTYQYISTILPYICFTFMLFFPHFLICLYIPYIKKKNENQKKLCKILQFKQNIHSYKDIKPEHITNIIDNNVKTIIFFYNNDIFLNKYVKSLMVDLSKIFKRNSIPVNVVGVDTSKHNIPYNVMKDIHQNLFPLLYFILPYHYDNDSAVLKIEKPLTLENILSQIKDFVHIPRNTFIQIKVGRAENEIAASASFYFLGPFPFKASPTFFSHFFRFYSQDLSNRSRKLKKCIFEHEIMSKKKEDILYEYGSEIAHLSCMQLCNKVFF</sequence>
<dbReference type="EMBL" id="FLQU01000654">
    <property type="protein sequence ID" value="SBS88725.1"/>
    <property type="molecule type" value="Genomic_DNA"/>
</dbReference>
<feature type="transmembrane region" description="Helical" evidence="1">
    <location>
        <begin position="222"/>
        <end position="245"/>
    </location>
</feature>
<dbReference type="Proteomes" id="UP000078546">
    <property type="component" value="Unassembled WGS sequence"/>
</dbReference>
<dbReference type="AlphaFoldDB" id="A0A1A8W6X0"/>
<evidence type="ECO:0000313" key="5">
    <source>
        <dbReference type="Proteomes" id="UP000078560"/>
    </source>
</evidence>
<evidence type="ECO:0000313" key="2">
    <source>
        <dbReference type="EMBL" id="SBS88725.1"/>
    </source>
</evidence>
<accession>A0A1A8W6X0</accession>
<keyword evidence="1" id="KW-0472">Membrane</keyword>
<keyword evidence="1" id="KW-0812">Transmembrane</keyword>
<gene>
    <name evidence="3" type="ORF">POVCU1_046530</name>
    <name evidence="2" type="ORF">POVCU2_0050100</name>
</gene>
<protein>
    <submittedName>
        <fullName evidence="2">Uncharacterized protein</fullName>
    </submittedName>
</protein>
<organism evidence="2 5">
    <name type="scientific">Plasmodium ovale curtisi</name>
    <dbReference type="NCBI Taxonomy" id="864141"/>
    <lineage>
        <taxon>Eukaryota</taxon>
        <taxon>Sar</taxon>
        <taxon>Alveolata</taxon>
        <taxon>Apicomplexa</taxon>
        <taxon>Aconoidasida</taxon>
        <taxon>Haemosporida</taxon>
        <taxon>Plasmodiidae</taxon>
        <taxon>Plasmodium</taxon>
        <taxon>Plasmodium (Plasmodium)</taxon>
    </lineage>
</organism>
<proteinExistence type="predicted"/>
<name>A0A1A8W6X0_PLAOA</name>
<keyword evidence="1" id="KW-1133">Transmembrane helix</keyword>
<reference evidence="4 5" key="2">
    <citation type="submission" date="2016-05" db="EMBL/GenBank/DDBJ databases">
        <authorList>
            <person name="Naeem Raeece"/>
        </authorList>
    </citation>
    <scope>NUCLEOTIDE SEQUENCE [LARGE SCALE GENOMIC DNA]</scope>
</reference>
<evidence type="ECO:0000256" key="1">
    <source>
        <dbReference type="SAM" id="Phobius"/>
    </source>
</evidence>
<evidence type="ECO:0000313" key="3">
    <source>
        <dbReference type="EMBL" id="SBS98492.1"/>
    </source>
</evidence>
<evidence type="ECO:0000313" key="4">
    <source>
        <dbReference type="Proteomes" id="UP000078546"/>
    </source>
</evidence>
<reference evidence="2" key="1">
    <citation type="submission" date="2016-05" db="EMBL/GenBank/DDBJ databases">
        <authorList>
            <person name="Lavstsen T."/>
            <person name="Jespersen J.S."/>
        </authorList>
    </citation>
    <scope>NUCLEOTIDE SEQUENCE [LARGE SCALE GENOMIC DNA]</scope>
</reference>
<dbReference type="Proteomes" id="UP000078560">
    <property type="component" value="Unassembled WGS sequence"/>
</dbReference>
<dbReference type="EMBL" id="FLQV01000852">
    <property type="protein sequence ID" value="SBS98492.1"/>
    <property type="molecule type" value="Genomic_DNA"/>
</dbReference>